<feature type="compositionally biased region" description="Low complexity" evidence="1">
    <location>
        <begin position="66"/>
        <end position="80"/>
    </location>
</feature>
<keyword evidence="2" id="KW-0732">Signal</keyword>
<evidence type="ECO:0000256" key="2">
    <source>
        <dbReference type="SAM" id="SignalP"/>
    </source>
</evidence>
<evidence type="ECO:0008006" key="5">
    <source>
        <dbReference type="Google" id="ProtNLM"/>
    </source>
</evidence>
<dbReference type="EMBL" id="SRLO01001118">
    <property type="protein sequence ID" value="TNN41319.1"/>
    <property type="molecule type" value="Genomic_DNA"/>
</dbReference>
<feature type="signal peptide" evidence="2">
    <location>
        <begin position="1"/>
        <end position="22"/>
    </location>
</feature>
<evidence type="ECO:0000313" key="4">
    <source>
        <dbReference type="Proteomes" id="UP000314294"/>
    </source>
</evidence>
<proteinExistence type="predicted"/>
<feature type="region of interest" description="Disordered" evidence="1">
    <location>
        <begin position="59"/>
        <end position="80"/>
    </location>
</feature>
<reference evidence="3 4" key="1">
    <citation type="submission" date="2019-03" db="EMBL/GenBank/DDBJ databases">
        <title>First draft genome of Liparis tanakae, snailfish: a comprehensive survey of snailfish specific genes.</title>
        <authorList>
            <person name="Kim W."/>
            <person name="Song I."/>
            <person name="Jeong J.-H."/>
            <person name="Kim D."/>
            <person name="Kim S."/>
            <person name="Ryu S."/>
            <person name="Song J.Y."/>
            <person name="Lee S.K."/>
        </authorList>
    </citation>
    <scope>NUCLEOTIDE SEQUENCE [LARGE SCALE GENOMIC DNA]</scope>
    <source>
        <tissue evidence="3">Muscle</tissue>
    </source>
</reference>
<evidence type="ECO:0000313" key="3">
    <source>
        <dbReference type="EMBL" id="TNN41319.1"/>
    </source>
</evidence>
<comment type="caution">
    <text evidence="3">The sequence shown here is derived from an EMBL/GenBank/DDBJ whole genome shotgun (WGS) entry which is preliminary data.</text>
</comment>
<protein>
    <recommendedName>
        <fullName evidence="5">Secreted protein</fullName>
    </recommendedName>
</protein>
<accession>A0A4Z2FJJ9</accession>
<name>A0A4Z2FJJ9_9TELE</name>
<keyword evidence="4" id="KW-1185">Reference proteome</keyword>
<dbReference type="Proteomes" id="UP000314294">
    <property type="component" value="Unassembled WGS sequence"/>
</dbReference>
<gene>
    <name evidence="3" type="ORF">EYF80_048522</name>
</gene>
<evidence type="ECO:0000256" key="1">
    <source>
        <dbReference type="SAM" id="MobiDB-lite"/>
    </source>
</evidence>
<organism evidence="3 4">
    <name type="scientific">Liparis tanakae</name>
    <name type="common">Tanaka's snailfish</name>
    <dbReference type="NCBI Taxonomy" id="230148"/>
    <lineage>
        <taxon>Eukaryota</taxon>
        <taxon>Metazoa</taxon>
        <taxon>Chordata</taxon>
        <taxon>Craniata</taxon>
        <taxon>Vertebrata</taxon>
        <taxon>Euteleostomi</taxon>
        <taxon>Actinopterygii</taxon>
        <taxon>Neopterygii</taxon>
        <taxon>Teleostei</taxon>
        <taxon>Neoteleostei</taxon>
        <taxon>Acanthomorphata</taxon>
        <taxon>Eupercaria</taxon>
        <taxon>Perciformes</taxon>
        <taxon>Cottioidei</taxon>
        <taxon>Cottales</taxon>
        <taxon>Liparidae</taxon>
        <taxon>Liparis</taxon>
    </lineage>
</organism>
<dbReference type="AlphaFoldDB" id="A0A4Z2FJJ9"/>
<feature type="chain" id="PRO_5021223538" description="Secreted protein" evidence="2">
    <location>
        <begin position="23"/>
        <end position="80"/>
    </location>
</feature>
<sequence>MPFVVSAAALWVVVSVAGPAEFSSFSSFPSFPGHVEKSSQMSDVHRESPFHLVCFASSSRSGAGTNENQNGGENQSNLSQ</sequence>